<keyword evidence="2 4" id="KW-0479">Metal-binding</keyword>
<dbReference type="SUPFAM" id="SSF51556">
    <property type="entry name" value="Metallo-dependent hydrolases"/>
    <property type="match status" value="1"/>
</dbReference>
<dbReference type="RefSeq" id="WP_171416087.1">
    <property type="nucleotide sequence ID" value="NZ_JABFOR010000007.1"/>
</dbReference>
<dbReference type="InterPro" id="IPR001130">
    <property type="entry name" value="TatD-like"/>
</dbReference>
<comment type="similarity">
    <text evidence="1">Belongs to the metallo-dependent hydrolases superfamily. TatD-type hydrolase family.</text>
</comment>
<evidence type="ECO:0000313" key="5">
    <source>
        <dbReference type="EMBL" id="NOJ70578.1"/>
    </source>
</evidence>
<keyword evidence="3 5" id="KW-0378">Hydrolase</keyword>
<dbReference type="PANTHER" id="PTHR46317">
    <property type="entry name" value="HYDROLASE OF PHP SUPERFAMILY-RELATED PROTEIN"/>
    <property type="match status" value="1"/>
</dbReference>
<feature type="binding site" evidence="4">
    <location>
        <position position="215"/>
    </location>
    <ligand>
        <name>a divalent metal cation</name>
        <dbReference type="ChEBI" id="CHEBI:60240"/>
        <label>1</label>
    </ligand>
</feature>
<accession>A0AAP6ZUW9</accession>
<feature type="binding site" evidence="4">
    <location>
        <position position="167"/>
    </location>
    <ligand>
        <name>a divalent metal cation</name>
        <dbReference type="ChEBI" id="CHEBI:60240"/>
        <label>2</label>
    </ligand>
</feature>
<reference evidence="5 6" key="1">
    <citation type="submission" date="2020-05" db="EMBL/GenBank/DDBJ databases">
        <title>Whole genome sequencing and identification of novel metabolites from Paenibacillus alvei strain JR949.</title>
        <authorList>
            <person name="Rajendhran J."/>
            <person name="Sree Pranav P."/>
            <person name="Mahalakshmi B."/>
            <person name="Karthikeyan R."/>
        </authorList>
    </citation>
    <scope>NUCLEOTIDE SEQUENCE [LARGE SCALE GENOMIC DNA]</scope>
    <source>
        <strain evidence="5 6">JR949</strain>
    </source>
</reference>
<dbReference type="Pfam" id="PF01026">
    <property type="entry name" value="TatD_DNase"/>
    <property type="match status" value="1"/>
</dbReference>
<proteinExistence type="inferred from homology"/>
<protein>
    <submittedName>
        <fullName evidence="5">TatD family hydrolase</fullName>
    </submittedName>
</protein>
<evidence type="ECO:0000256" key="3">
    <source>
        <dbReference type="ARBA" id="ARBA00022801"/>
    </source>
</evidence>
<feature type="binding site" evidence="4">
    <location>
        <position position="14"/>
    </location>
    <ligand>
        <name>a divalent metal cation</name>
        <dbReference type="ChEBI" id="CHEBI:60240"/>
        <label>1</label>
    </ligand>
</feature>
<dbReference type="GO" id="GO:0046872">
    <property type="term" value="F:metal ion binding"/>
    <property type="evidence" value="ECO:0007669"/>
    <property type="project" value="UniProtKB-KW"/>
</dbReference>
<dbReference type="PANTHER" id="PTHR46317:SF1">
    <property type="entry name" value="HYDROLASE, TATD FAMILY"/>
    <property type="match status" value="1"/>
</dbReference>
<evidence type="ECO:0000313" key="6">
    <source>
        <dbReference type="Proteomes" id="UP000552038"/>
    </source>
</evidence>
<evidence type="ECO:0000256" key="1">
    <source>
        <dbReference type="ARBA" id="ARBA00009275"/>
    </source>
</evidence>
<organism evidence="5 6">
    <name type="scientific">Paenibacillus alvei</name>
    <name type="common">Bacillus alvei</name>
    <dbReference type="NCBI Taxonomy" id="44250"/>
    <lineage>
        <taxon>Bacteria</taxon>
        <taxon>Bacillati</taxon>
        <taxon>Bacillota</taxon>
        <taxon>Bacilli</taxon>
        <taxon>Bacillales</taxon>
        <taxon>Paenibacillaceae</taxon>
        <taxon>Paenibacillus</taxon>
    </lineage>
</organism>
<dbReference type="EMBL" id="JABFOR010000007">
    <property type="protein sequence ID" value="NOJ70578.1"/>
    <property type="molecule type" value="Genomic_DNA"/>
</dbReference>
<dbReference type="PIRSF" id="PIRSF005902">
    <property type="entry name" value="DNase_TatD"/>
    <property type="match status" value="1"/>
</dbReference>
<feature type="binding site" evidence="4">
    <location>
        <position position="99"/>
    </location>
    <ligand>
        <name>a divalent metal cation</name>
        <dbReference type="ChEBI" id="CHEBI:60240"/>
        <label>1</label>
    </ligand>
</feature>
<dbReference type="AlphaFoldDB" id="A0AAP6ZUW9"/>
<evidence type="ECO:0000256" key="4">
    <source>
        <dbReference type="PIRSR" id="PIRSR005902-1"/>
    </source>
</evidence>
<name>A0AAP6ZUW9_PAEAL</name>
<dbReference type="Gene3D" id="3.20.20.140">
    <property type="entry name" value="Metal-dependent hydrolases"/>
    <property type="match status" value="1"/>
</dbReference>
<dbReference type="InterPro" id="IPR032466">
    <property type="entry name" value="Metal_Hydrolase"/>
</dbReference>
<sequence>MRHDDIHVVDAHIHVDGYKLDAAAELEEALADPSLEYVIAVSMNLASCHHTEQWAKRYPNKVLPAYGFHPEQALPSDEEQEVLLAWLDGHKESMAAIGEVGLPYYMQEEALKRGGSFDRSPYIELLEPFVKRAAAWDMPIVLHAVYDDAPIVVDLLERYSVRRAHFHWFKGDNKTIDRMAGNGYFISFTPDICYEDEIRALARQYPPEQAMTETDGPWPFEGPYDGRRTLPTMARDVALEWAALRGMDVREAAKLLRENAKRCYGV</sequence>
<feature type="binding site" evidence="4">
    <location>
        <position position="143"/>
    </location>
    <ligand>
        <name>a divalent metal cation</name>
        <dbReference type="ChEBI" id="CHEBI:60240"/>
        <label>2</label>
    </ligand>
</feature>
<dbReference type="Proteomes" id="UP000552038">
    <property type="component" value="Unassembled WGS sequence"/>
</dbReference>
<gene>
    <name evidence="5" type="ORF">HMI46_08435</name>
</gene>
<feature type="binding site" evidence="4">
    <location>
        <position position="12"/>
    </location>
    <ligand>
        <name>a divalent metal cation</name>
        <dbReference type="ChEBI" id="CHEBI:60240"/>
        <label>1</label>
    </ligand>
</feature>
<dbReference type="GO" id="GO:0016788">
    <property type="term" value="F:hydrolase activity, acting on ester bonds"/>
    <property type="evidence" value="ECO:0007669"/>
    <property type="project" value="InterPro"/>
</dbReference>
<comment type="caution">
    <text evidence="5">The sequence shown here is derived from an EMBL/GenBank/DDBJ whole genome shotgun (WGS) entry which is preliminary data.</text>
</comment>
<evidence type="ECO:0000256" key="2">
    <source>
        <dbReference type="ARBA" id="ARBA00022723"/>
    </source>
</evidence>